<dbReference type="EMBL" id="JAPDGR010000570">
    <property type="protein sequence ID" value="KAJ2989080.1"/>
    <property type="molecule type" value="Genomic_DNA"/>
</dbReference>
<dbReference type="Proteomes" id="UP001143856">
    <property type="component" value="Unassembled WGS sequence"/>
</dbReference>
<sequence length="790" mass="85989">MALVSLPPELRSICRRLTSTKVEQLPPLLPALLKDVGRCQETLSRPVEPKSSESSPEAAILVHSLKTQITTLLNGRTSQGCFVGVALAKAVVESGGWECLRASGPWVLGLISVMQKKDPAITKELCIVTITKIYVLMHEYPTLVREIVTPNLPKFAKACLQILKPPVSSKVGKAPYSLVETIFEAVSTLVALHPTTLREFVGKFKAEIRPFLVPTISDNILIPTSLQASSQRLAIRLHMTAAKGGDSTEWTKHVEELVKAAHSTADQVFRAVRETWESTSGYKPQTVNIDAEPQGGSGDLDQLPRWIGVQAGSERIIGLLQFIGEYLRCRTRVAVTVPITALVDIASRISSIKLPSGKERSDSGMNPAIGREERDELWAVFPDIQVAAMGMHLALIQRLGKGYIPLAQDTLDQTLRILQSIYRLPQARTTAFILAKELLRLCGPTLPKFTVESLGLLVRCCCRDLLGASGYLPKPKVSNSSIPQNGQKPKLISQNADAFLPGKSQDDMMSVSLSAEHLSAAEALLTTLFSHLPQQYIPSSLRSQMLRTAILCRNRDAQVASILHPARDRSGRTPQVILPYLTQQFPQDESVEILRFNFRPTATGPSGEFMEIDDVMALEEDEETQTQAKANGFSFGQGFDAPFSDAFAAPAPTAHFKPSSPIPMRSAEPIQTPFLPPPSEPTAQLRPEITAVESSSTSTSSLKRKNEDATAEISLSKRVEIDASVAPRSGTETAISSRPDTTTFESPSATTSQAELRKGAEGGGDDSSDDESVHLNMELDSDEDEEDGDE</sequence>
<evidence type="ECO:0000313" key="2">
    <source>
        <dbReference type="Proteomes" id="UP001143856"/>
    </source>
</evidence>
<accession>A0ACC1PBH7</accession>
<comment type="caution">
    <text evidence="1">The sequence shown here is derived from an EMBL/GenBank/DDBJ whole genome shotgun (WGS) entry which is preliminary data.</text>
</comment>
<evidence type="ECO:0000313" key="1">
    <source>
        <dbReference type="EMBL" id="KAJ2989080.1"/>
    </source>
</evidence>
<gene>
    <name evidence="1" type="ORF">NUW58_g3648</name>
</gene>
<reference evidence="1" key="1">
    <citation type="submission" date="2022-10" db="EMBL/GenBank/DDBJ databases">
        <title>Genome Sequence of Xylaria curta.</title>
        <authorList>
            <person name="Buettner E."/>
        </authorList>
    </citation>
    <scope>NUCLEOTIDE SEQUENCE</scope>
    <source>
        <strain evidence="1">Babe10</strain>
    </source>
</reference>
<name>A0ACC1PBH7_9PEZI</name>
<organism evidence="1 2">
    <name type="scientific">Xylaria curta</name>
    <dbReference type="NCBI Taxonomy" id="42375"/>
    <lineage>
        <taxon>Eukaryota</taxon>
        <taxon>Fungi</taxon>
        <taxon>Dikarya</taxon>
        <taxon>Ascomycota</taxon>
        <taxon>Pezizomycotina</taxon>
        <taxon>Sordariomycetes</taxon>
        <taxon>Xylariomycetidae</taxon>
        <taxon>Xylariales</taxon>
        <taxon>Xylariaceae</taxon>
        <taxon>Xylaria</taxon>
    </lineage>
</organism>
<protein>
    <submittedName>
        <fullName evidence="1">Uncharacterized protein</fullName>
    </submittedName>
</protein>
<keyword evidence="2" id="KW-1185">Reference proteome</keyword>
<proteinExistence type="predicted"/>